<keyword evidence="9" id="KW-1185">Reference proteome</keyword>
<keyword evidence="3 4" id="KW-0720">Serine protease</keyword>
<dbReference type="PRINTS" id="PR00723">
    <property type="entry name" value="SUBTILISIN"/>
</dbReference>
<evidence type="ECO:0000256" key="5">
    <source>
        <dbReference type="SAM" id="MobiDB-lite"/>
    </source>
</evidence>
<proteinExistence type="inferred from homology"/>
<evidence type="ECO:0000256" key="3">
    <source>
        <dbReference type="ARBA" id="ARBA00022825"/>
    </source>
</evidence>
<dbReference type="PROSITE" id="PS00138">
    <property type="entry name" value="SUBTILASE_SER"/>
    <property type="match status" value="1"/>
</dbReference>
<dbReference type="InterPro" id="IPR015500">
    <property type="entry name" value="Peptidase_S8_subtilisin-rel"/>
</dbReference>
<evidence type="ECO:0000259" key="7">
    <source>
        <dbReference type="Pfam" id="PF00082"/>
    </source>
</evidence>
<keyword evidence="1 4" id="KW-0645">Protease</keyword>
<evidence type="ECO:0000256" key="6">
    <source>
        <dbReference type="SAM" id="SignalP"/>
    </source>
</evidence>
<feature type="chain" id="PRO_5045563517" evidence="6">
    <location>
        <begin position="20"/>
        <end position="846"/>
    </location>
</feature>
<dbReference type="PANTHER" id="PTHR42884:SF14">
    <property type="entry name" value="NEUROENDOCRINE CONVERTASE 1"/>
    <property type="match status" value="1"/>
</dbReference>
<name>A0ABT1QNW0_9GAMM</name>
<evidence type="ECO:0000256" key="4">
    <source>
        <dbReference type="PROSITE-ProRule" id="PRU01240"/>
    </source>
</evidence>
<organism evidence="8 9">
    <name type="scientific">Tahibacter harae</name>
    <dbReference type="NCBI Taxonomy" id="2963937"/>
    <lineage>
        <taxon>Bacteria</taxon>
        <taxon>Pseudomonadati</taxon>
        <taxon>Pseudomonadota</taxon>
        <taxon>Gammaproteobacteria</taxon>
        <taxon>Lysobacterales</taxon>
        <taxon>Rhodanobacteraceae</taxon>
        <taxon>Tahibacter</taxon>
    </lineage>
</organism>
<dbReference type="Proteomes" id="UP001165498">
    <property type="component" value="Unassembled WGS sequence"/>
</dbReference>
<feature type="signal peptide" evidence="6">
    <location>
        <begin position="1"/>
        <end position="19"/>
    </location>
</feature>
<dbReference type="InterPro" id="IPR000209">
    <property type="entry name" value="Peptidase_S8/S53_dom"/>
</dbReference>
<keyword evidence="2 4" id="KW-0378">Hydrolase</keyword>
<protein>
    <submittedName>
        <fullName evidence="8">S8 family serine peptidase</fullName>
    </submittedName>
</protein>
<dbReference type="Gene3D" id="3.40.50.200">
    <property type="entry name" value="Peptidase S8/S53 domain"/>
    <property type="match status" value="2"/>
</dbReference>
<accession>A0ABT1QNW0</accession>
<evidence type="ECO:0000313" key="8">
    <source>
        <dbReference type="EMBL" id="MCQ4163923.1"/>
    </source>
</evidence>
<feature type="active site" description="Charge relay system" evidence="4">
    <location>
        <position position="224"/>
    </location>
</feature>
<reference evidence="8" key="1">
    <citation type="submission" date="2022-07" db="EMBL/GenBank/DDBJ databases">
        <title>Tahibacter sp., a new gammaproteobacterium isolated from the silt sample collected at pig farm.</title>
        <authorList>
            <person name="Chen H."/>
        </authorList>
    </citation>
    <scope>NUCLEOTIDE SEQUENCE</scope>
    <source>
        <strain evidence="8">P2K</strain>
    </source>
</reference>
<feature type="region of interest" description="Disordered" evidence="5">
    <location>
        <begin position="496"/>
        <end position="520"/>
    </location>
</feature>
<comment type="caution">
    <text evidence="8">The sequence shown here is derived from an EMBL/GenBank/DDBJ whole genome shotgun (WGS) entry which is preliminary data.</text>
</comment>
<evidence type="ECO:0000256" key="1">
    <source>
        <dbReference type="ARBA" id="ARBA00022670"/>
    </source>
</evidence>
<dbReference type="PROSITE" id="PS51892">
    <property type="entry name" value="SUBTILASE"/>
    <property type="match status" value="1"/>
</dbReference>
<dbReference type="RefSeq" id="WP_255911629.1">
    <property type="nucleotide sequence ID" value="NZ_JANFQO010000003.1"/>
</dbReference>
<dbReference type="SUPFAM" id="SSF52743">
    <property type="entry name" value="Subtilisin-like"/>
    <property type="match status" value="1"/>
</dbReference>
<dbReference type="EMBL" id="JANFQO010000003">
    <property type="protein sequence ID" value="MCQ4163923.1"/>
    <property type="molecule type" value="Genomic_DNA"/>
</dbReference>
<gene>
    <name evidence="8" type="ORF">NM961_04290</name>
</gene>
<dbReference type="InterPro" id="IPR036852">
    <property type="entry name" value="Peptidase_S8/S53_dom_sf"/>
</dbReference>
<dbReference type="Pfam" id="PF00082">
    <property type="entry name" value="Peptidase_S8"/>
    <property type="match status" value="1"/>
</dbReference>
<sequence length="846" mass="86909">MSRLLYAVPLLSALGLAQAAELTESTLALDPAAAQEPAQIPADTDDPVARKIHAQLRAPLADSAARLPAALAAGDAVLVEVRFQPGAGEDRAGQALARSRADVRNTLSAELFEAVLPRGALYDLARDDDVVSIRPARLVRHHVGNRTSEGVAAGRANLWHANTPALNGSGIVVAVIDTFDNSNNEVNNLQASNDWPPDSRITLLNYKDAGAAGCASFGCLDVRHGNATLEIVYDTAPGANFRAYDTLTVGDWRRAILDAANLNSSGGSAGAVRAQIISASLGAPLDGKGDGTALAGSIAEAAGWARNRGVLVVNSAGNERQQHWGGRFDPATGANSSFHDWTGSNVIYNALGNGSGGLYCIPAGETIAVDLFWNNWLSSGANHNYDLYLYRRASSGSAWEALPVAQSTFPQNGGSGQTPQETLAYVASGTSSGCSANSSSYAVAVTRVVGTTATDNLQVFANIPLNERVPERSLGFPADSPNVVSVAAINVATAGNNPQEPFSSEGPVLASGGGLPSTSAATDPNLKPDVASFDNVSTVSYGVGGTNPPPATSFTGTSASAPHVAGMAALLMQRNGIPINSATLDTLIVTPLRTLAATGSNDLGTTAGRDYRYGYGRVRFQRENALAFLQQPGNAGVGDTLSPAIKVRLLDDEGLVVPVGVLAGASIALGNDPNGGSAVLSGGGNAAFVQGIATWNSLALDLGGVGYTLRATAGALPAVDSNAFNITTGSPSRLRFLQQPVTSQAGVGMTVTVRVEDSSGNLVTSDNSTQVRLVRSTCDDSPVIGGAPRAVAAGIATFNNVTLFTVGSSYRLQALAPSRSSDTSNSFNITANSNLIFRTGMEGCPQ</sequence>
<evidence type="ECO:0000256" key="2">
    <source>
        <dbReference type="ARBA" id="ARBA00022801"/>
    </source>
</evidence>
<dbReference type="PANTHER" id="PTHR42884">
    <property type="entry name" value="PROPROTEIN CONVERTASE SUBTILISIN/KEXIN-RELATED"/>
    <property type="match status" value="1"/>
</dbReference>
<feature type="active site" description="Charge relay system" evidence="4">
    <location>
        <position position="177"/>
    </location>
</feature>
<evidence type="ECO:0000313" key="9">
    <source>
        <dbReference type="Proteomes" id="UP001165498"/>
    </source>
</evidence>
<comment type="similarity">
    <text evidence="4">Belongs to the peptidase S8 family.</text>
</comment>
<feature type="active site" description="Charge relay system" evidence="4">
    <location>
        <position position="558"/>
    </location>
</feature>
<feature type="domain" description="Peptidase S8/S53" evidence="7">
    <location>
        <begin position="256"/>
        <end position="616"/>
    </location>
</feature>
<keyword evidence="6" id="KW-0732">Signal</keyword>
<dbReference type="InterPro" id="IPR023828">
    <property type="entry name" value="Peptidase_S8_Ser-AS"/>
</dbReference>